<dbReference type="RefSeq" id="WP_090094031.1">
    <property type="nucleotide sequence ID" value="NZ_CBCRVU010000001.1"/>
</dbReference>
<protein>
    <submittedName>
        <fullName evidence="1">Uncharacterized protein</fullName>
    </submittedName>
</protein>
<proteinExistence type="predicted"/>
<dbReference type="Proteomes" id="UP000199599">
    <property type="component" value="Unassembled WGS sequence"/>
</dbReference>
<gene>
    <name evidence="1" type="ORF">SAMN04487792_1563</name>
</gene>
<evidence type="ECO:0000313" key="1">
    <source>
        <dbReference type="EMBL" id="SFD60785.1"/>
    </source>
</evidence>
<dbReference type="STRING" id="1505723.SAMN04487792_1563"/>
<sequence length="346" mass="39606">MTVITENPHAWFKVVNDAGNELEVENNETPEHNYPFAFEANFSDTASPPVNTVTLYNMSKGHRNFYQKKQKCYLYFNWGDEKKLISEGYISKIASNQSDGVTESLTLTFTEGTDYKNVEARKLKVKKDKKVNHYKTIKQMVPGKYVNKRVHYYTTENGKRVGHYKTERVYQKATVKKKRIKTRITKTFLTNKTFKKGKSYKFIIKAIAKQAGIKISKIELAKNPTMKKAYTAKGKPLTLLKALVKKCDSKMTYVRGKLEVVDPKKKKRSWVVIDDDSLMNPPTMNDDSDGKSNTWEITTPLLPDVTVNVGIKMESKYFKGKFYVAAGQHSSDGTRPQTQMSLKKVS</sequence>
<dbReference type="AlphaFoldDB" id="A0A1I1TQZ5"/>
<organism evidence="1 2">
    <name type="scientific">Lactobacillus bombicola</name>
    <dbReference type="NCBI Taxonomy" id="1505723"/>
    <lineage>
        <taxon>Bacteria</taxon>
        <taxon>Bacillati</taxon>
        <taxon>Bacillota</taxon>
        <taxon>Bacilli</taxon>
        <taxon>Lactobacillales</taxon>
        <taxon>Lactobacillaceae</taxon>
        <taxon>Lactobacillus</taxon>
    </lineage>
</organism>
<dbReference type="EMBL" id="FOMN01000011">
    <property type="protein sequence ID" value="SFD60785.1"/>
    <property type="molecule type" value="Genomic_DNA"/>
</dbReference>
<accession>A0A1I1TQZ5</accession>
<reference evidence="2" key="1">
    <citation type="submission" date="2016-10" db="EMBL/GenBank/DDBJ databases">
        <authorList>
            <person name="Varghese N."/>
            <person name="Submissions S."/>
        </authorList>
    </citation>
    <scope>NUCLEOTIDE SEQUENCE [LARGE SCALE GENOMIC DNA]</scope>
    <source>
        <strain evidence="2">R-53102</strain>
    </source>
</reference>
<evidence type="ECO:0000313" key="2">
    <source>
        <dbReference type="Proteomes" id="UP000199599"/>
    </source>
</evidence>
<name>A0A1I1TQZ5_9LACO</name>